<comment type="caution">
    <text evidence="3">The sequence shown here is derived from an EMBL/GenBank/DDBJ whole genome shotgun (WGS) entry which is preliminary data.</text>
</comment>
<feature type="compositionally biased region" description="Low complexity" evidence="1">
    <location>
        <begin position="398"/>
        <end position="417"/>
    </location>
</feature>
<reference evidence="3 4" key="1">
    <citation type="submission" date="2018-09" db="EMBL/GenBank/DDBJ databases">
        <title>Genomic investigation of the strawberry pathogen Phytophthora fragariae indicates pathogenicity is determined by transcriptional variation in three key races.</title>
        <authorList>
            <person name="Adams T.M."/>
            <person name="Armitage A.D."/>
            <person name="Sobczyk M.K."/>
            <person name="Bates H.J."/>
            <person name="Dunwell J.M."/>
            <person name="Nellist C.F."/>
            <person name="Harrison R.J."/>
        </authorList>
    </citation>
    <scope>NUCLEOTIDE SEQUENCE [LARGE SCALE GENOMIC DNA]</scope>
    <source>
        <strain evidence="3 4">NOV-77</strain>
    </source>
</reference>
<dbReference type="AlphaFoldDB" id="A0A6G0SMU7"/>
<evidence type="ECO:0000313" key="4">
    <source>
        <dbReference type="Proteomes" id="UP000486351"/>
    </source>
</evidence>
<dbReference type="EMBL" id="QXFY01000027">
    <property type="protein sequence ID" value="KAE9361301.1"/>
    <property type="molecule type" value="Genomic_DNA"/>
</dbReference>
<feature type="region of interest" description="Disordered" evidence="1">
    <location>
        <begin position="393"/>
        <end position="417"/>
    </location>
</feature>
<evidence type="ECO:0000256" key="1">
    <source>
        <dbReference type="SAM" id="MobiDB-lite"/>
    </source>
</evidence>
<keyword evidence="2" id="KW-0812">Transmembrane</keyword>
<name>A0A6G0SMU7_9STRA</name>
<feature type="transmembrane region" description="Helical" evidence="2">
    <location>
        <begin position="143"/>
        <end position="167"/>
    </location>
</feature>
<protein>
    <submittedName>
        <fullName evidence="3">Uncharacterized protein</fullName>
    </submittedName>
</protein>
<proteinExistence type="predicted"/>
<feature type="transmembrane region" description="Helical" evidence="2">
    <location>
        <begin position="7"/>
        <end position="26"/>
    </location>
</feature>
<sequence>METVANALLWSLEGSVSLVATGWAFALANWHWWLVLTVFATVWTVTAPLRGLIGRLLLTTSSFVYRWTEITKACLHRYRKYVRTPEMLERPWYSRWHMSAEALIGTPMVVLVARKEHLDGLGRLLYKWLDAQDAWRTADRAGILVWTVWAVLTVSLYALSVCVLFVYETVEGICQGWLGVLGVLSVVNFLFCGEEGLVIAEGVALNRTVVDASVGVVVVGCSSRLWHLFETDEPSPLDRVSERYREWQLAMEEQEQAERLADAFWRMDGGAGRAPAGAADAVRAANAGRRALRESRSLQRARWESVRAAEFAKAENAKEEARRGCRGVVGEDVPSENGPYRYTGVLDVLRSTYKGNCMSCMNPSVPRASSVCSDSLDDESERSILMVGSSRASITLRTSSSTPDSESSPAPEWQRAC</sequence>
<gene>
    <name evidence="3" type="ORF">PF008_g1151</name>
</gene>
<organism evidence="3 4">
    <name type="scientific">Phytophthora fragariae</name>
    <dbReference type="NCBI Taxonomy" id="53985"/>
    <lineage>
        <taxon>Eukaryota</taxon>
        <taxon>Sar</taxon>
        <taxon>Stramenopiles</taxon>
        <taxon>Oomycota</taxon>
        <taxon>Peronosporomycetes</taxon>
        <taxon>Peronosporales</taxon>
        <taxon>Peronosporaceae</taxon>
        <taxon>Phytophthora</taxon>
    </lineage>
</organism>
<accession>A0A6G0SMU7</accession>
<keyword evidence="2" id="KW-1133">Transmembrane helix</keyword>
<keyword evidence="2" id="KW-0472">Membrane</keyword>
<feature type="transmembrane region" description="Helical" evidence="2">
    <location>
        <begin position="32"/>
        <end position="53"/>
    </location>
</feature>
<dbReference type="Proteomes" id="UP000486351">
    <property type="component" value="Unassembled WGS sequence"/>
</dbReference>
<evidence type="ECO:0000256" key="2">
    <source>
        <dbReference type="SAM" id="Phobius"/>
    </source>
</evidence>
<evidence type="ECO:0000313" key="3">
    <source>
        <dbReference type="EMBL" id="KAE9361301.1"/>
    </source>
</evidence>